<name>A0A538S8C5_UNCEI</name>
<comment type="caution">
    <text evidence="2">The sequence shown here is derived from an EMBL/GenBank/DDBJ whole genome shotgun (WGS) entry which is preliminary data.</text>
</comment>
<keyword evidence="1" id="KW-0472">Membrane</keyword>
<feature type="transmembrane region" description="Helical" evidence="1">
    <location>
        <begin position="150"/>
        <end position="171"/>
    </location>
</feature>
<gene>
    <name evidence="2" type="ORF">E6K71_09350</name>
</gene>
<organism evidence="2 3">
    <name type="scientific">Eiseniibacteriota bacterium</name>
    <dbReference type="NCBI Taxonomy" id="2212470"/>
    <lineage>
        <taxon>Bacteria</taxon>
        <taxon>Candidatus Eiseniibacteriota</taxon>
    </lineage>
</organism>
<dbReference type="EMBL" id="VBOR01000103">
    <property type="protein sequence ID" value="TMQ47628.1"/>
    <property type="molecule type" value="Genomic_DNA"/>
</dbReference>
<dbReference type="Pfam" id="PF04298">
    <property type="entry name" value="Zn_peptidase_2"/>
    <property type="match status" value="1"/>
</dbReference>
<proteinExistence type="predicted"/>
<feature type="transmembrane region" description="Helical" evidence="1">
    <location>
        <begin position="121"/>
        <end position="143"/>
    </location>
</feature>
<dbReference type="Proteomes" id="UP000316292">
    <property type="component" value="Unassembled WGS sequence"/>
</dbReference>
<dbReference type="AlphaFoldDB" id="A0A538S8C5"/>
<evidence type="ECO:0000256" key="1">
    <source>
        <dbReference type="SAM" id="Phobius"/>
    </source>
</evidence>
<accession>A0A538S8C5</accession>
<dbReference type="InterPro" id="IPR007395">
    <property type="entry name" value="Zn_peptidase_2"/>
</dbReference>
<reference evidence="2 3" key="1">
    <citation type="journal article" date="2019" name="Nat. Microbiol.">
        <title>Mediterranean grassland soil C-N compound turnover is dependent on rainfall and depth, and is mediated by genomically divergent microorganisms.</title>
        <authorList>
            <person name="Diamond S."/>
            <person name="Andeer P.F."/>
            <person name="Li Z."/>
            <person name="Crits-Christoph A."/>
            <person name="Burstein D."/>
            <person name="Anantharaman K."/>
            <person name="Lane K.R."/>
            <person name="Thomas B.C."/>
            <person name="Pan C."/>
            <person name="Northen T.R."/>
            <person name="Banfield J.F."/>
        </authorList>
    </citation>
    <scope>NUCLEOTIDE SEQUENCE [LARGE SCALE GENOMIC DNA]</scope>
    <source>
        <strain evidence="2">WS_1</strain>
    </source>
</reference>
<evidence type="ECO:0000313" key="2">
    <source>
        <dbReference type="EMBL" id="TMQ47628.1"/>
    </source>
</evidence>
<protein>
    <submittedName>
        <fullName evidence="2">Zinc metallopeptidase</fullName>
    </submittedName>
</protein>
<dbReference type="PANTHER" id="PTHR36434:SF1">
    <property type="entry name" value="MEMBRANE PROTEASE YUGP-RELATED"/>
    <property type="match status" value="1"/>
</dbReference>
<evidence type="ECO:0000313" key="3">
    <source>
        <dbReference type="Proteomes" id="UP000316292"/>
    </source>
</evidence>
<feature type="transmembrane region" description="Helical" evidence="1">
    <location>
        <begin position="209"/>
        <end position="228"/>
    </location>
</feature>
<sequence>MFLPFWDPTMVLLIPALILAAYAQAKVQSTYAKYSQIRSASGRTGREIAQAILSANGIPDVTVEPGQGYLSDHYDPIKKTIQLSPQNYQDSSIAAVSVAAHECGHAIQHAQGYAALQMRTAIFPLANIGSSLAWIFIIAGFIFANRLSIFGVGLLDIGIFLFTFAVLFQLITLPVEFDASKRAIVQLNRLGMVDSQEQQAAKKVLDAAALTYVAAAAAAVLQLVRLLLIRDRR</sequence>
<keyword evidence="1" id="KW-1133">Transmembrane helix</keyword>
<dbReference type="PANTHER" id="PTHR36434">
    <property type="entry name" value="MEMBRANE PROTEASE YUGP-RELATED"/>
    <property type="match status" value="1"/>
</dbReference>
<keyword evidence="1" id="KW-0812">Transmembrane</keyword>